<protein>
    <submittedName>
        <fullName evidence="11">Divalent ion symporter related arsenite permeases</fullName>
    </submittedName>
</protein>
<keyword evidence="5 9" id="KW-0812">Transmembrane</keyword>
<dbReference type="Proteomes" id="UP000054558">
    <property type="component" value="Unassembled WGS sequence"/>
</dbReference>
<keyword evidence="3" id="KW-0813">Transport</keyword>
<sequence>MVGATPVPPPGAELNHIASTPKAVLGCIAFAIFWLMAVFPSVRFLPIGRTAGAVMSAALMVAFQVLSPLEAFAAVNLPTVGLLFGTMIVSTFLERAGAFEYLGWLLAWKSLGGADLLCRLCVFSALSAALLTNDTTCVILTSFILGLCRVRGLPPQPYLIGLATSTNIGSALTPIGNPQNLIISINGRVSFGKFLAGLIAPVVVTVIVNTLGLLVIYARRLSKKRLRGRLEEAAIKNTGLEEARNEPGGQEIVEGMSLETVVGGGSRETNEAHPANGLELASNGKRVCSSNSAGNEEHEKGSEDQETGSQSGGGRNLSAEESRNGSPVPPRRSLSLGAKRRWREEWSAGADGSFPNPQSGGAANSSLVFQKDETGRRSLSSQTSGIVVLIDQETDGSPTHSDRQHTRSDAPPENADAFPAAGAHSDGLRPRSNSRPHQVEVLVPFPDLEHQEGVPAVAPTWRGRLKLLRKKRPPWLFKASVYVVVAGMLAALLAGLDLPWVAMGAAVILICLDFRDAEETLDQVSYSLLVFFSGMFIAVEGFNRTGVPGQIWAWLEPHARLDTAAGTVLLAAVVTLLSNVASNVPTVLLLGPRVAASAASTAGISETYAWLFLAFTSTVAGNLTMVGSAANLIVSEEAFRAKDGMQYKLSFWNHLRYGLPSTIIVLAVGIPLING</sequence>
<feature type="transmembrane region" description="Helical" evidence="9">
    <location>
        <begin position="475"/>
        <end position="496"/>
    </location>
</feature>
<dbReference type="PRINTS" id="PR00758">
    <property type="entry name" value="ARSENICPUMP"/>
</dbReference>
<keyword evidence="12" id="KW-1185">Reference proteome</keyword>
<dbReference type="GO" id="GO:0016020">
    <property type="term" value="C:membrane"/>
    <property type="evidence" value="ECO:0000318"/>
    <property type="project" value="GO_Central"/>
</dbReference>
<feature type="transmembrane region" description="Helical" evidence="9">
    <location>
        <begin position="23"/>
        <end position="42"/>
    </location>
</feature>
<dbReference type="GO" id="GO:0005886">
    <property type="term" value="C:plasma membrane"/>
    <property type="evidence" value="ECO:0007669"/>
    <property type="project" value="UniProtKB-SubCell"/>
</dbReference>
<proteinExistence type="inferred from homology"/>
<feature type="transmembrane region" description="Helical" evidence="9">
    <location>
        <begin position="120"/>
        <end position="145"/>
    </location>
</feature>
<evidence type="ECO:0000313" key="11">
    <source>
        <dbReference type="EMBL" id="GAQ87194.1"/>
    </source>
</evidence>
<evidence type="ECO:0000256" key="6">
    <source>
        <dbReference type="ARBA" id="ARBA00022989"/>
    </source>
</evidence>
<feature type="compositionally biased region" description="Basic and acidic residues" evidence="8">
    <location>
        <begin position="400"/>
        <end position="410"/>
    </location>
</feature>
<dbReference type="GO" id="GO:0015105">
    <property type="term" value="F:arsenite transmembrane transporter activity"/>
    <property type="evidence" value="ECO:0007669"/>
    <property type="project" value="InterPro"/>
</dbReference>
<gene>
    <name evidence="11" type="ORF">KFL_003370090</name>
</gene>
<evidence type="ECO:0000313" key="12">
    <source>
        <dbReference type="Proteomes" id="UP000054558"/>
    </source>
</evidence>
<evidence type="ECO:0000259" key="10">
    <source>
        <dbReference type="Pfam" id="PF03600"/>
    </source>
</evidence>
<dbReference type="STRING" id="105231.A0A1Y1I888"/>
<feature type="region of interest" description="Disordered" evidence="8">
    <location>
        <begin position="373"/>
        <end position="434"/>
    </location>
</feature>
<evidence type="ECO:0000256" key="8">
    <source>
        <dbReference type="SAM" id="MobiDB-lite"/>
    </source>
</evidence>
<name>A0A1Y1I888_KLENI</name>
<evidence type="ECO:0000256" key="1">
    <source>
        <dbReference type="ARBA" id="ARBA00004651"/>
    </source>
</evidence>
<comment type="similarity">
    <text evidence="2">Belongs to the CitM (TC 2.A.11) transporter family.</text>
</comment>
<dbReference type="Pfam" id="PF03600">
    <property type="entry name" value="CitMHS"/>
    <property type="match status" value="1"/>
</dbReference>
<evidence type="ECO:0000256" key="7">
    <source>
        <dbReference type="ARBA" id="ARBA00023136"/>
    </source>
</evidence>
<dbReference type="AlphaFoldDB" id="A0A1Y1I888"/>
<feature type="transmembrane region" description="Helical" evidence="9">
    <location>
        <begin position="608"/>
        <end position="634"/>
    </location>
</feature>
<feature type="transmembrane region" description="Helical" evidence="9">
    <location>
        <begin position="524"/>
        <end position="543"/>
    </location>
</feature>
<feature type="transmembrane region" description="Helical" evidence="9">
    <location>
        <begin position="564"/>
        <end position="588"/>
    </location>
</feature>
<keyword evidence="6 9" id="KW-1133">Transmembrane helix</keyword>
<dbReference type="InterPro" id="IPR004680">
    <property type="entry name" value="Cit_transptr-like_dom"/>
</dbReference>
<evidence type="ECO:0000256" key="9">
    <source>
        <dbReference type="SAM" id="Phobius"/>
    </source>
</evidence>
<evidence type="ECO:0000256" key="2">
    <source>
        <dbReference type="ARBA" id="ARBA00009843"/>
    </source>
</evidence>
<evidence type="ECO:0000256" key="4">
    <source>
        <dbReference type="ARBA" id="ARBA00022475"/>
    </source>
</evidence>
<feature type="transmembrane region" description="Helical" evidence="9">
    <location>
        <begin position="655"/>
        <end position="673"/>
    </location>
</feature>
<evidence type="ECO:0000256" key="3">
    <source>
        <dbReference type="ARBA" id="ARBA00022448"/>
    </source>
</evidence>
<keyword evidence="7 9" id="KW-0472">Membrane</keyword>
<dbReference type="EMBL" id="DF237286">
    <property type="protein sequence ID" value="GAQ87194.1"/>
    <property type="molecule type" value="Genomic_DNA"/>
</dbReference>
<comment type="subcellular location">
    <subcellularLocation>
        <location evidence="1">Cell membrane</location>
        <topology evidence="1">Multi-pass membrane protein</topology>
    </subcellularLocation>
</comment>
<feature type="transmembrane region" description="Helical" evidence="9">
    <location>
        <begin position="54"/>
        <end position="75"/>
    </location>
</feature>
<dbReference type="OMA" id="WRHLSDE"/>
<evidence type="ECO:0000256" key="5">
    <source>
        <dbReference type="ARBA" id="ARBA00022692"/>
    </source>
</evidence>
<feature type="transmembrane region" description="Helical" evidence="9">
    <location>
        <begin position="194"/>
        <end position="217"/>
    </location>
</feature>
<organism evidence="11 12">
    <name type="scientific">Klebsormidium nitens</name>
    <name type="common">Green alga</name>
    <name type="synonym">Ulothrix nitens</name>
    <dbReference type="NCBI Taxonomy" id="105231"/>
    <lineage>
        <taxon>Eukaryota</taxon>
        <taxon>Viridiplantae</taxon>
        <taxon>Streptophyta</taxon>
        <taxon>Klebsormidiophyceae</taxon>
        <taxon>Klebsormidiales</taxon>
        <taxon>Klebsormidiaceae</taxon>
        <taxon>Klebsormidium</taxon>
    </lineage>
</organism>
<accession>A0A1Y1I888</accession>
<feature type="region of interest" description="Disordered" evidence="8">
    <location>
        <begin position="264"/>
        <end position="338"/>
    </location>
</feature>
<dbReference type="InterPro" id="IPR000802">
    <property type="entry name" value="Arsenical_pump_ArsB"/>
</dbReference>
<dbReference type="OrthoDB" id="442352at2759"/>
<dbReference type="PANTHER" id="PTHR43302">
    <property type="entry name" value="TRANSPORTER ARSB-RELATED"/>
    <property type="match status" value="1"/>
</dbReference>
<reference evidence="11 12" key="1">
    <citation type="journal article" date="2014" name="Nat. Commun.">
        <title>Klebsormidium flaccidum genome reveals primary factors for plant terrestrial adaptation.</title>
        <authorList>
            <person name="Hori K."/>
            <person name="Maruyama F."/>
            <person name="Fujisawa T."/>
            <person name="Togashi T."/>
            <person name="Yamamoto N."/>
            <person name="Seo M."/>
            <person name="Sato S."/>
            <person name="Yamada T."/>
            <person name="Mori H."/>
            <person name="Tajima N."/>
            <person name="Moriyama T."/>
            <person name="Ikeuchi M."/>
            <person name="Watanabe M."/>
            <person name="Wada H."/>
            <person name="Kobayashi K."/>
            <person name="Saito M."/>
            <person name="Masuda T."/>
            <person name="Sasaki-Sekimoto Y."/>
            <person name="Mashiguchi K."/>
            <person name="Awai K."/>
            <person name="Shimojima M."/>
            <person name="Masuda S."/>
            <person name="Iwai M."/>
            <person name="Nobusawa T."/>
            <person name="Narise T."/>
            <person name="Kondo S."/>
            <person name="Saito H."/>
            <person name="Sato R."/>
            <person name="Murakawa M."/>
            <person name="Ihara Y."/>
            <person name="Oshima-Yamada Y."/>
            <person name="Ohtaka K."/>
            <person name="Satoh M."/>
            <person name="Sonobe K."/>
            <person name="Ishii M."/>
            <person name="Ohtani R."/>
            <person name="Kanamori-Sato M."/>
            <person name="Honoki R."/>
            <person name="Miyazaki D."/>
            <person name="Mochizuki H."/>
            <person name="Umetsu J."/>
            <person name="Higashi K."/>
            <person name="Shibata D."/>
            <person name="Kamiya Y."/>
            <person name="Sato N."/>
            <person name="Nakamura Y."/>
            <person name="Tabata S."/>
            <person name="Ida S."/>
            <person name="Kurokawa K."/>
            <person name="Ohta H."/>
        </authorList>
    </citation>
    <scope>NUCLEOTIDE SEQUENCE [LARGE SCALE GENOMIC DNA]</scope>
    <source>
        <strain evidence="11 12">NIES-2285</strain>
    </source>
</reference>
<dbReference type="PANTHER" id="PTHR43302:SF5">
    <property type="entry name" value="TRANSPORTER ARSB-RELATED"/>
    <property type="match status" value="1"/>
</dbReference>
<feature type="transmembrane region" description="Helical" evidence="9">
    <location>
        <begin position="81"/>
        <end position="108"/>
    </location>
</feature>
<keyword evidence="4" id="KW-1003">Cell membrane</keyword>
<feature type="domain" description="Citrate transporter-like" evidence="10">
    <location>
        <begin position="36"/>
        <end position="620"/>
    </location>
</feature>